<dbReference type="GeneID" id="36573681"/>
<reference evidence="2 3" key="1">
    <citation type="journal article" date="2018" name="New Phytol.">
        <title>Comparative genomics and transcriptomics depict ericoid mycorrhizal fungi as versatile saprotrophs and plant mutualists.</title>
        <authorList>
            <person name="Martino E."/>
            <person name="Morin E."/>
            <person name="Grelet G.A."/>
            <person name="Kuo A."/>
            <person name="Kohler A."/>
            <person name="Daghino S."/>
            <person name="Barry K.W."/>
            <person name="Cichocki N."/>
            <person name="Clum A."/>
            <person name="Dockter R.B."/>
            <person name="Hainaut M."/>
            <person name="Kuo R.C."/>
            <person name="LaButti K."/>
            <person name="Lindahl B.D."/>
            <person name="Lindquist E.A."/>
            <person name="Lipzen A."/>
            <person name="Khouja H.R."/>
            <person name="Magnuson J."/>
            <person name="Murat C."/>
            <person name="Ohm R.A."/>
            <person name="Singer S.W."/>
            <person name="Spatafora J.W."/>
            <person name="Wang M."/>
            <person name="Veneault-Fourrey C."/>
            <person name="Henrissat B."/>
            <person name="Grigoriev I.V."/>
            <person name="Martin F.M."/>
            <person name="Perotto S."/>
        </authorList>
    </citation>
    <scope>NUCLEOTIDE SEQUENCE [LARGE SCALE GENOMIC DNA]</scope>
    <source>
        <strain evidence="2 3">ATCC 22711</strain>
    </source>
</reference>
<dbReference type="Proteomes" id="UP000241818">
    <property type="component" value="Unassembled WGS sequence"/>
</dbReference>
<dbReference type="InterPro" id="IPR044074">
    <property type="entry name" value="PurU_ACT"/>
</dbReference>
<dbReference type="STRING" id="857342.A0A2T3B989"/>
<dbReference type="RefSeq" id="XP_024723486.1">
    <property type="nucleotide sequence ID" value="XM_024865600.1"/>
</dbReference>
<dbReference type="SUPFAM" id="SSF55021">
    <property type="entry name" value="ACT-like"/>
    <property type="match status" value="1"/>
</dbReference>
<dbReference type="CDD" id="cd04875">
    <property type="entry name" value="ACT_F4HF-DF"/>
    <property type="match status" value="1"/>
</dbReference>
<name>A0A2T3B989_AMORE</name>
<keyword evidence="3" id="KW-1185">Reference proteome</keyword>
<protein>
    <submittedName>
        <fullName evidence="2">Uncharacterized protein</fullName>
    </submittedName>
</protein>
<dbReference type="GO" id="GO:0006520">
    <property type="term" value="P:amino acid metabolic process"/>
    <property type="evidence" value="ECO:0007669"/>
    <property type="project" value="UniProtKB-ARBA"/>
</dbReference>
<dbReference type="InParanoid" id="A0A2T3B989"/>
<feature type="non-terminal residue" evidence="2">
    <location>
        <position position="1"/>
    </location>
</feature>
<feature type="compositionally biased region" description="Polar residues" evidence="1">
    <location>
        <begin position="140"/>
        <end position="161"/>
    </location>
</feature>
<feature type="compositionally biased region" description="Polar residues" evidence="1">
    <location>
        <begin position="98"/>
        <end position="108"/>
    </location>
</feature>
<evidence type="ECO:0000256" key="1">
    <source>
        <dbReference type="SAM" id="MobiDB-lite"/>
    </source>
</evidence>
<dbReference type="AlphaFoldDB" id="A0A2T3B989"/>
<dbReference type="OrthoDB" id="4239773at2759"/>
<accession>A0A2T3B989</accession>
<evidence type="ECO:0000313" key="3">
    <source>
        <dbReference type="Proteomes" id="UP000241818"/>
    </source>
</evidence>
<dbReference type="EMBL" id="KZ679008">
    <property type="protein sequence ID" value="PSS23440.1"/>
    <property type="molecule type" value="Genomic_DNA"/>
</dbReference>
<gene>
    <name evidence="2" type="ORF">M430DRAFT_274031</name>
</gene>
<organism evidence="2 3">
    <name type="scientific">Amorphotheca resinae ATCC 22711</name>
    <dbReference type="NCBI Taxonomy" id="857342"/>
    <lineage>
        <taxon>Eukaryota</taxon>
        <taxon>Fungi</taxon>
        <taxon>Dikarya</taxon>
        <taxon>Ascomycota</taxon>
        <taxon>Pezizomycotina</taxon>
        <taxon>Leotiomycetes</taxon>
        <taxon>Helotiales</taxon>
        <taxon>Amorphothecaceae</taxon>
        <taxon>Amorphotheca</taxon>
    </lineage>
</organism>
<sequence length="161" mass="17882">RTPRNGQGIHPHSLTPRLVGHVHAVTGFLVQHDFNIDSQQFGDPSKKFFMRVHFAGTDVTDLKAAFQETADAMNMEFDLRTVAKDSSSHHGLEGWTLPQRSSVPSTPARNGHPSHYFQSSGLRTPRCDIQHPIPPPPCDGSNQGRARLWTSSKSTRSISLY</sequence>
<proteinExistence type="predicted"/>
<dbReference type="GO" id="GO:0046394">
    <property type="term" value="P:carboxylic acid biosynthetic process"/>
    <property type="evidence" value="ECO:0007669"/>
    <property type="project" value="UniProtKB-ARBA"/>
</dbReference>
<feature type="region of interest" description="Disordered" evidence="1">
    <location>
        <begin position="88"/>
        <end position="161"/>
    </location>
</feature>
<evidence type="ECO:0000313" key="2">
    <source>
        <dbReference type="EMBL" id="PSS23440.1"/>
    </source>
</evidence>
<dbReference type="Gene3D" id="3.30.70.260">
    <property type="match status" value="1"/>
</dbReference>
<dbReference type="InterPro" id="IPR045865">
    <property type="entry name" value="ACT-like_dom_sf"/>
</dbReference>